<gene>
    <name evidence="1" type="ORF">CH54_2095</name>
</gene>
<keyword evidence="2" id="KW-1185">Reference proteome</keyword>
<proteinExistence type="predicted"/>
<evidence type="ECO:0000313" key="1">
    <source>
        <dbReference type="EMBL" id="AJJ37570.1"/>
    </source>
</evidence>
<dbReference type="RefSeq" id="WP_042562579.1">
    <property type="nucleotide sequence ID" value="NZ_CP009997.1"/>
</dbReference>
<sequence length="138" mass="15812">MLLAYAVEKDTAKIVHIDEVPNGIKCNCICKECNDELIGKNRGKIQQHHFAHKNMTESRSCLMTQLHLAAQHYFLSLKKFLIPEVEFQYKDKNFKIPSSAATILSAQMEVQIDKYIADILIDTNVGKFIIEIYVTHLC</sequence>
<reference evidence="1 2" key="1">
    <citation type="journal article" date="2015" name="Genome Announc.">
        <title>Thirty-Two Complete Genome Assemblies of Nine Yersinia Species, Including Y. pestis, Y. pseudotuberculosis, and Y. enterocolitica.</title>
        <authorList>
            <person name="Johnson S.L."/>
            <person name="Daligault H.E."/>
            <person name="Davenport K.W."/>
            <person name="Jaissle J."/>
            <person name="Frey K.G."/>
            <person name="Ladner J.T."/>
            <person name="Broomall S.M."/>
            <person name="Bishop-Lilly K.A."/>
            <person name="Bruce D.C."/>
            <person name="Coyne S.R."/>
            <person name="Gibbons H.S."/>
            <person name="Lo C.C."/>
            <person name="Munk A.C."/>
            <person name="Rosenzweig C.N."/>
            <person name="Koroleva G.I."/>
            <person name="Palacios G.F."/>
            <person name="Redden C.L."/>
            <person name="Xu Y."/>
            <person name="Minogue T.D."/>
            <person name="Chain P.S."/>
        </authorList>
    </citation>
    <scope>NUCLEOTIDE SEQUENCE [LARGE SCALE GENOMIC DNA]</scope>
    <source>
        <strain evidence="1 2">Y231</strain>
    </source>
</reference>
<accession>A0ABN4FKC4</accession>
<dbReference type="EMBL" id="CP009997">
    <property type="protein sequence ID" value="AJJ37570.1"/>
    <property type="molecule type" value="Genomic_DNA"/>
</dbReference>
<name>A0ABN4FKC4_9GAMM</name>
<evidence type="ECO:0000313" key="2">
    <source>
        <dbReference type="Proteomes" id="UP000031883"/>
    </source>
</evidence>
<protein>
    <recommendedName>
        <fullName evidence="3">Competence protein</fullName>
    </recommendedName>
</protein>
<organism evidence="1 2">
    <name type="scientific">Yersinia rochesterensis</name>
    <dbReference type="NCBI Taxonomy" id="1604335"/>
    <lineage>
        <taxon>Bacteria</taxon>
        <taxon>Pseudomonadati</taxon>
        <taxon>Pseudomonadota</taxon>
        <taxon>Gammaproteobacteria</taxon>
        <taxon>Enterobacterales</taxon>
        <taxon>Yersiniaceae</taxon>
        <taxon>Yersinia</taxon>
    </lineage>
</organism>
<evidence type="ECO:0008006" key="3">
    <source>
        <dbReference type="Google" id="ProtNLM"/>
    </source>
</evidence>
<dbReference type="Proteomes" id="UP000031883">
    <property type="component" value="Chromosome"/>
</dbReference>